<dbReference type="EMBL" id="CADIJX010000004">
    <property type="protein sequence ID" value="CAB3661066.1"/>
    <property type="molecule type" value="Genomic_DNA"/>
</dbReference>
<dbReference type="PANTHER" id="PTHR37089">
    <property type="entry name" value="PROTEIN U-RELATED"/>
    <property type="match status" value="1"/>
</dbReference>
<proteinExistence type="predicted"/>
<keyword evidence="1" id="KW-0732">Signal</keyword>
<dbReference type="Pfam" id="PF05229">
    <property type="entry name" value="SCPU"/>
    <property type="match status" value="1"/>
</dbReference>
<name>A0A6S6Z421_9BURK</name>
<dbReference type="SMART" id="SM00972">
    <property type="entry name" value="SCPU"/>
    <property type="match status" value="1"/>
</dbReference>
<organism evidence="3 4">
    <name type="scientific">Achromobacter pestifer</name>
    <dbReference type="NCBI Taxonomy" id="1353889"/>
    <lineage>
        <taxon>Bacteria</taxon>
        <taxon>Pseudomonadati</taxon>
        <taxon>Pseudomonadota</taxon>
        <taxon>Betaproteobacteria</taxon>
        <taxon>Burkholderiales</taxon>
        <taxon>Alcaligenaceae</taxon>
        <taxon>Achromobacter</taxon>
    </lineage>
</organism>
<evidence type="ECO:0000313" key="4">
    <source>
        <dbReference type="Proteomes" id="UP000494108"/>
    </source>
</evidence>
<evidence type="ECO:0000259" key="2">
    <source>
        <dbReference type="Pfam" id="PF05229"/>
    </source>
</evidence>
<protein>
    <recommendedName>
        <fullName evidence="2">Spore coat protein U/FanG domain-containing protein</fullName>
    </recommendedName>
</protein>
<gene>
    <name evidence="3" type="ORF">LMG3431_03333</name>
</gene>
<feature type="domain" description="Spore coat protein U/FanG" evidence="2">
    <location>
        <begin position="31"/>
        <end position="167"/>
    </location>
</feature>
<dbReference type="AlphaFoldDB" id="A0A6S6Z421"/>
<feature type="signal peptide" evidence="1">
    <location>
        <begin position="1"/>
        <end position="24"/>
    </location>
</feature>
<sequence>MMKRLSLHAAVLSLICAGVVPGLAAAQTSPTATFNVTLTITPNCVIDATDLAFGSHGVLTAAVSGNTTLNITCSNTTPYTVGLSAGTGAGSTGTTRFLNGTGANIATVVSYQLYQPGSQTVVWGDAQVADRVSGVGNGSAQPLVVNGIVPAQTTPAPDTYSSTVTATVYF</sequence>
<dbReference type="InterPro" id="IPR007893">
    <property type="entry name" value="Spore_coat_U/FanG"/>
</dbReference>
<dbReference type="InterPro" id="IPR053167">
    <property type="entry name" value="Spore_coat_component"/>
</dbReference>
<accession>A0A6S6Z421</accession>
<evidence type="ECO:0000256" key="1">
    <source>
        <dbReference type="SAM" id="SignalP"/>
    </source>
</evidence>
<keyword evidence="4" id="KW-1185">Reference proteome</keyword>
<dbReference type="PANTHER" id="PTHR37089:SF4">
    <property type="entry name" value="EXPORTED PROTEIN"/>
    <property type="match status" value="1"/>
</dbReference>
<evidence type="ECO:0000313" key="3">
    <source>
        <dbReference type="EMBL" id="CAB3661066.1"/>
    </source>
</evidence>
<feature type="chain" id="PRO_5028931395" description="Spore coat protein U/FanG domain-containing protein" evidence="1">
    <location>
        <begin position="25"/>
        <end position="170"/>
    </location>
</feature>
<reference evidence="3 4" key="1">
    <citation type="submission" date="2020-04" db="EMBL/GenBank/DDBJ databases">
        <authorList>
            <person name="De Canck E."/>
        </authorList>
    </citation>
    <scope>NUCLEOTIDE SEQUENCE [LARGE SCALE GENOMIC DNA]</scope>
    <source>
        <strain evidence="3 4">LMG 3431</strain>
    </source>
</reference>
<dbReference type="Proteomes" id="UP000494108">
    <property type="component" value="Unassembled WGS sequence"/>
</dbReference>